<organism evidence="2 3">
    <name type="scientific">Cirrhinus molitorella</name>
    <name type="common">mud carp</name>
    <dbReference type="NCBI Taxonomy" id="172907"/>
    <lineage>
        <taxon>Eukaryota</taxon>
        <taxon>Metazoa</taxon>
        <taxon>Chordata</taxon>
        <taxon>Craniata</taxon>
        <taxon>Vertebrata</taxon>
        <taxon>Euteleostomi</taxon>
        <taxon>Actinopterygii</taxon>
        <taxon>Neopterygii</taxon>
        <taxon>Teleostei</taxon>
        <taxon>Ostariophysi</taxon>
        <taxon>Cypriniformes</taxon>
        <taxon>Cyprinidae</taxon>
        <taxon>Labeoninae</taxon>
        <taxon>Labeonini</taxon>
        <taxon>Cirrhinus</taxon>
    </lineage>
</organism>
<sequence length="138" mass="16198">MLCRYQNETVYVLSVLSQRSSHQYSCTDADVSSVPPDESPLSSEHRKGRERHTHAERERETDSISSAKSHPILNPHHTQVHRQRRKKRRRRKMTTRGNGDHRSSSSDRSRQPEGFFPRDVLKLDFCHRRRSMVAEHGK</sequence>
<feature type="compositionally biased region" description="Basic residues" evidence="1">
    <location>
        <begin position="78"/>
        <end position="94"/>
    </location>
</feature>
<proteinExistence type="predicted"/>
<gene>
    <name evidence="2" type="ORF">QQF64_000715</name>
</gene>
<feature type="compositionally biased region" description="Basic and acidic residues" evidence="1">
    <location>
        <begin position="43"/>
        <end position="62"/>
    </location>
</feature>
<evidence type="ECO:0000256" key="1">
    <source>
        <dbReference type="SAM" id="MobiDB-lite"/>
    </source>
</evidence>
<comment type="caution">
    <text evidence="2">The sequence shown here is derived from an EMBL/GenBank/DDBJ whole genome shotgun (WGS) entry which is preliminary data.</text>
</comment>
<feature type="region of interest" description="Disordered" evidence="1">
    <location>
        <begin position="24"/>
        <end position="115"/>
    </location>
</feature>
<reference evidence="2 3" key="1">
    <citation type="submission" date="2023-09" db="EMBL/GenBank/DDBJ databases">
        <authorList>
            <person name="Wang M."/>
        </authorList>
    </citation>
    <scope>NUCLEOTIDE SEQUENCE [LARGE SCALE GENOMIC DNA]</scope>
    <source>
        <strain evidence="2">GT-2023</strain>
        <tissue evidence="2">Liver</tissue>
    </source>
</reference>
<accession>A0ABR3NY04</accession>
<name>A0ABR3NY04_9TELE</name>
<feature type="compositionally biased region" description="Basic and acidic residues" evidence="1">
    <location>
        <begin position="98"/>
        <end position="111"/>
    </location>
</feature>
<dbReference type="EMBL" id="JAYMGO010000001">
    <property type="protein sequence ID" value="KAL1281912.1"/>
    <property type="molecule type" value="Genomic_DNA"/>
</dbReference>
<keyword evidence="3" id="KW-1185">Reference proteome</keyword>
<dbReference type="Proteomes" id="UP001558613">
    <property type="component" value="Unassembled WGS sequence"/>
</dbReference>
<evidence type="ECO:0000313" key="2">
    <source>
        <dbReference type="EMBL" id="KAL1281912.1"/>
    </source>
</evidence>
<protein>
    <submittedName>
        <fullName evidence="2">Uncharacterized protein</fullName>
    </submittedName>
</protein>
<evidence type="ECO:0000313" key="3">
    <source>
        <dbReference type="Proteomes" id="UP001558613"/>
    </source>
</evidence>